<evidence type="ECO:0000259" key="2">
    <source>
        <dbReference type="Pfam" id="PF13960"/>
    </source>
</evidence>
<evidence type="ECO:0000313" key="4">
    <source>
        <dbReference type="Proteomes" id="UP000826271"/>
    </source>
</evidence>
<feature type="domain" description="DUF4218" evidence="2">
    <location>
        <begin position="262"/>
        <end position="321"/>
    </location>
</feature>
<dbReference type="InterPro" id="IPR004242">
    <property type="entry name" value="Transposase_21"/>
</dbReference>
<dbReference type="InterPro" id="IPR004252">
    <property type="entry name" value="Probable_transposase_24"/>
</dbReference>
<feature type="region of interest" description="Disordered" evidence="1">
    <location>
        <begin position="1004"/>
        <end position="1037"/>
    </location>
</feature>
<dbReference type="InterPro" id="IPR025452">
    <property type="entry name" value="DUF4218"/>
</dbReference>
<dbReference type="EMBL" id="WHWC01000008">
    <property type="protein sequence ID" value="KAG8377981.1"/>
    <property type="molecule type" value="Genomic_DNA"/>
</dbReference>
<feature type="compositionally biased region" description="Basic and acidic residues" evidence="1">
    <location>
        <begin position="1025"/>
        <end position="1037"/>
    </location>
</feature>
<evidence type="ECO:0000313" key="3">
    <source>
        <dbReference type="EMBL" id="KAG8377981.1"/>
    </source>
</evidence>
<dbReference type="AlphaFoldDB" id="A0AAV6X4B2"/>
<dbReference type="PANTHER" id="PTHR48258:SF4">
    <property type="entry name" value="DUF4216 DOMAIN-CONTAINING PROTEIN"/>
    <property type="match status" value="1"/>
</dbReference>
<dbReference type="PANTHER" id="PTHR48258">
    <property type="entry name" value="DUF4218 DOMAIN-CONTAINING PROTEIN-RELATED"/>
    <property type="match status" value="1"/>
</dbReference>
<protein>
    <recommendedName>
        <fullName evidence="2">DUF4218 domain-containing protein</fullName>
    </recommendedName>
</protein>
<keyword evidence="4" id="KW-1185">Reference proteome</keyword>
<reference evidence="3" key="1">
    <citation type="submission" date="2019-10" db="EMBL/GenBank/DDBJ databases">
        <authorList>
            <person name="Zhang R."/>
            <person name="Pan Y."/>
            <person name="Wang J."/>
            <person name="Ma R."/>
            <person name="Yu S."/>
        </authorList>
    </citation>
    <scope>NUCLEOTIDE SEQUENCE</scope>
    <source>
        <strain evidence="3">LA-IB0</strain>
        <tissue evidence="3">Leaf</tissue>
    </source>
</reference>
<name>A0AAV6X4B2_9LAMI</name>
<sequence>MRWHKENPGENSAIRVMVRLGNTLTIHILLLQLSPEMLGLHYRLMGLIRIIKDLDLILVGRLLSHLTTYRHGCVWIDLICSLPYSSQVQKVQNFQMKATLMWTISDFPAYGMLSGWSTHDNFTKGRIEIDEPPIRSTGDEVEAAFLYYRTLSMRRNLNLKEVNGKYLKPKASYALTKDERQMVLKWIKDLRLPDGYVSNLGRCVNLDDYSMHGMKSHDCHVFMERLIPLTFRDLLPEPVWNALTELSQFFRDLCSTVLSESNMKKMERILLFLNTLKRKVKNKARVEGSIVEAYLIEETSTFCSHFFAPNVETRSRTIGRNDNINQVEHVNRLSVFNSNCRPFSPKGPFKILNQHEKDACAIYILLNSPEISEYVELYDAEKQAQLPDLTPHALGLIRDKELTTWFYNYVENPANQITNNDIKRLSRGFNSIVKCWNGHIVNGYRFHTIEYGKGKSTMNSGVSISGSYYNDSTIEYYGELLEILELSFLGPGDNTVVMFKCKWFDSGRLGTKIHPRYNIVDINSARSIAEDNPLFLLLNVIKSTTRHTLGEKKHLIATGGLGVLPGDFKFNLAHVVLDNELDEIDILIDVHREEEEVNPDELHLHERELDQEIEFDDLEEELVESDEEELLEYSDTTMQPTRGRYTGTYMSLLNGNVKALGDLHEDLAEHDDMAEHDNLAEHDDMAEHDDLADEEVHPGMDDLPHGIEQKESDCKDEIERDEVGREILIIVENCFVSTAAPRTILPSLRGWYNGVWPTFTKIPDRVKQELFDLFKEDDCIDERSQKQCKVERFTSTKMDEKRNMGRSLGYLGHSQFKNLQNRYRQNRLSDRNGLGVALSASGSISIHQHARRMSKKNGGNLVLFEKAFERCHRRNKGQGPFVDKKSKNTLETYTEKLKQNQSQSDGPTMLPSIKASCIIYPEAWAEASSGPKFGRCYGFGTSYSESSSSSIHSSSINLSQGIKDGIKDALTSLSMYPIQHPSPGHLSASTPGYFPPHPGYYPSPGYYPAPPAPGQHHPFQYQPSSRDHSPDEHHTRD</sequence>
<comment type="caution">
    <text evidence="3">The sequence shown here is derived from an EMBL/GenBank/DDBJ whole genome shotgun (WGS) entry which is preliminary data.</text>
</comment>
<evidence type="ECO:0000256" key="1">
    <source>
        <dbReference type="SAM" id="MobiDB-lite"/>
    </source>
</evidence>
<feature type="compositionally biased region" description="Pro residues" evidence="1">
    <location>
        <begin position="1004"/>
        <end position="1013"/>
    </location>
</feature>
<dbReference type="Pfam" id="PF02992">
    <property type="entry name" value="Transposase_21"/>
    <property type="match status" value="1"/>
</dbReference>
<dbReference type="Pfam" id="PF03004">
    <property type="entry name" value="Transposase_24"/>
    <property type="match status" value="1"/>
</dbReference>
<accession>A0AAV6X4B2</accession>
<proteinExistence type="predicted"/>
<gene>
    <name evidence="3" type="ORF">BUALT_Bualt08G0090300</name>
</gene>
<dbReference type="Pfam" id="PF13960">
    <property type="entry name" value="DUF4218"/>
    <property type="match status" value="1"/>
</dbReference>
<dbReference type="Proteomes" id="UP000826271">
    <property type="component" value="Unassembled WGS sequence"/>
</dbReference>
<organism evidence="3 4">
    <name type="scientific">Buddleja alternifolia</name>
    <dbReference type="NCBI Taxonomy" id="168488"/>
    <lineage>
        <taxon>Eukaryota</taxon>
        <taxon>Viridiplantae</taxon>
        <taxon>Streptophyta</taxon>
        <taxon>Embryophyta</taxon>
        <taxon>Tracheophyta</taxon>
        <taxon>Spermatophyta</taxon>
        <taxon>Magnoliopsida</taxon>
        <taxon>eudicotyledons</taxon>
        <taxon>Gunneridae</taxon>
        <taxon>Pentapetalae</taxon>
        <taxon>asterids</taxon>
        <taxon>lamiids</taxon>
        <taxon>Lamiales</taxon>
        <taxon>Scrophulariaceae</taxon>
        <taxon>Buddlejeae</taxon>
        <taxon>Buddleja</taxon>
    </lineage>
</organism>